<name>A0A5B7CKI0_PORTR</name>
<evidence type="ECO:0000313" key="2">
    <source>
        <dbReference type="Proteomes" id="UP000324222"/>
    </source>
</evidence>
<accession>A0A5B7CKI0</accession>
<gene>
    <name evidence="1" type="ORF">E2C01_002725</name>
</gene>
<dbReference type="EMBL" id="VSRR010000100">
    <property type="protein sequence ID" value="MPC10097.1"/>
    <property type="molecule type" value="Genomic_DNA"/>
</dbReference>
<protein>
    <submittedName>
        <fullName evidence="1">Uncharacterized protein</fullName>
    </submittedName>
</protein>
<organism evidence="1 2">
    <name type="scientific">Portunus trituberculatus</name>
    <name type="common">Swimming crab</name>
    <name type="synonym">Neptunus trituberculatus</name>
    <dbReference type="NCBI Taxonomy" id="210409"/>
    <lineage>
        <taxon>Eukaryota</taxon>
        <taxon>Metazoa</taxon>
        <taxon>Ecdysozoa</taxon>
        <taxon>Arthropoda</taxon>
        <taxon>Crustacea</taxon>
        <taxon>Multicrustacea</taxon>
        <taxon>Malacostraca</taxon>
        <taxon>Eumalacostraca</taxon>
        <taxon>Eucarida</taxon>
        <taxon>Decapoda</taxon>
        <taxon>Pleocyemata</taxon>
        <taxon>Brachyura</taxon>
        <taxon>Eubrachyura</taxon>
        <taxon>Portunoidea</taxon>
        <taxon>Portunidae</taxon>
        <taxon>Portuninae</taxon>
        <taxon>Portunus</taxon>
    </lineage>
</organism>
<dbReference type="AlphaFoldDB" id="A0A5B7CKI0"/>
<evidence type="ECO:0000313" key="1">
    <source>
        <dbReference type="EMBL" id="MPC10097.1"/>
    </source>
</evidence>
<keyword evidence="2" id="KW-1185">Reference proteome</keyword>
<reference evidence="1 2" key="1">
    <citation type="submission" date="2019-05" db="EMBL/GenBank/DDBJ databases">
        <title>Another draft genome of Portunus trituberculatus and its Hox gene families provides insights of decapod evolution.</title>
        <authorList>
            <person name="Jeong J.-H."/>
            <person name="Song I."/>
            <person name="Kim S."/>
            <person name="Choi T."/>
            <person name="Kim D."/>
            <person name="Ryu S."/>
            <person name="Kim W."/>
        </authorList>
    </citation>
    <scope>NUCLEOTIDE SEQUENCE [LARGE SCALE GENOMIC DNA]</scope>
    <source>
        <tissue evidence="1">Muscle</tissue>
    </source>
</reference>
<dbReference type="Proteomes" id="UP000324222">
    <property type="component" value="Unassembled WGS sequence"/>
</dbReference>
<sequence>MDLLTTTELTLLRSADSVLLRVTLINGLGHHITTGLLGTNSTTANNLNLNQHLRAVHDKSNKALTLTGEKGLLVREIKDATDLLPQDIVVGGHGLRQAKPPHPLLATTQVQVHLEVHTVLQYNLCCCSTDCRDTII</sequence>
<comment type="caution">
    <text evidence="1">The sequence shown here is derived from an EMBL/GenBank/DDBJ whole genome shotgun (WGS) entry which is preliminary data.</text>
</comment>
<proteinExistence type="predicted"/>